<organism evidence="2">
    <name type="scientific">Anguilla anguilla</name>
    <name type="common">European freshwater eel</name>
    <name type="synonym">Muraena anguilla</name>
    <dbReference type="NCBI Taxonomy" id="7936"/>
    <lineage>
        <taxon>Eukaryota</taxon>
        <taxon>Metazoa</taxon>
        <taxon>Chordata</taxon>
        <taxon>Craniata</taxon>
        <taxon>Vertebrata</taxon>
        <taxon>Euteleostomi</taxon>
        <taxon>Actinopterygii</taxon>
        <taxon>Neopterygii</taxon>
        <taxon>Teleostei</taxon>
        <taxon>Anguilliformes</taxon>
        <taxon>Anguillidae</taxon>
        <taxon>Anguilla</taxon>
    </lineage>
</organism>
<dbReference type="EMBL" id="GBXM01027038">
    <property type="protein sequence ID" value="JAH81539.1"/>
    <property type="molecule type" value="Transcribed_RNA"/>
</dbReference>
<evidence type="ECO:0000256" key="1">
    <source>
        <dbReference type="SAM" id="Phobius"/>
    </source>
</evidence>
<feature type="transmembrane region" description="Helical" evidence="1">
    <location>
        <begin position="12"/>
        <end position="34"/>
    </location>
</feature>
<reference evidence="2" key="1">
    <citation type="submission" date="2014-11" db="EMBL/GenBank/DDBJ databases">
        <authorList>
            <person name="Amaro Gonzalez C."/>
        </authorList>
    </citation>
    <scope>NUCLEOTIDE SEQUENCE</scope>
</reference>
<protein>
    <submittedName>
        <fullName evidence="2">Uncharacterized protein</fullName>
    </submittedName>
</protein>
<keyword evidence="1" id="KW-0472">Membrane</keyword>
<accession>A0A0E9VTR2</accession>
<reference evidence="2" key="2">
    <citation type="journal article" date="2015" name="Fish Shellfish Immunol.">
        <title>Early steps in the European eel (Anguilla anguilla)-Vibrio vulnificus interaction in the gills: Role of the RtxA13 toxin.</title>
        <authorList>
            <person name="Callol A."/>
            <person name="Pajuelo D."/>
            <person name="Ebbesson L."/>
            <person name="Teles M."/>
            <person name="MacKenzie S."/>
            <person name="Amaro C."/>
        </authorList>
    </citation>
    <scope>NUCLEOTIDE SEQUENCE</scope>
</reference>
<evidence type="ECO:0000313" key="2">
    <source>
        <dbReference type="EMBL" id="JAH81539.1"/>
    </source>
</evidence>
<keyword evidence="1" id="KW-0812">Transmembrane</keyword>
<dbReference type="AlphaFoldDB" id="A0A0E9VTR2"/>
<sequence length="43" mass="4975">MPLCVTSINFCYHIILSILHFTSKICILAILESYTELCDNNRK</sequence>
<name>A0A0E9VTR2_ANGAN</name>
<proteinExistence type="predicted"/>
<keyword evidence="1" id="KW-1133">Transmembrane helix</keyword>